<proteinExistence type="inferred from homology"/>
<evidence type="ECO:0008006" key="6">
    <source>
        <dbReference type="Google" id="ProtNLM"/>
    </source>
</evidence>
<dbReference type="PANTHER" id="PTHR34135:SF2">
    <property type="entry name" value="LYSOZYME"/>
    <property type="match status" value="1"/>
</dbReference>
<evidence type="ECO:0000256" key="3">
    <source>
        <dbReference type="ARBA" id="ARBA00023295"/>
    </source>
</evidence>
<keyword evidence="2" id="KW-0378">Hydrolase</keyword>
<dbReference type="GO" id="GO:0016052">
    <property type="term" value="P:carbohydrate catabolic process"/>
    <property type="evidence" value="ECO:0007669"/>
    <property type="project" value="TreeGrafter"/>
</dbReference>
<reference evidence="4 5" key="2">
    <citation type="submission" date="2018-05" db="EMBL/GenBank/DDBJ databases">
        <authorList>
            <person name="Lanie J.A."/>
            <person name="Ng W.-L."/>
            <person name="Kazmierczak K.M."/>
            <person name="Andrzejewski T.M."/>
            <person name="Davidsen T.M."/>
            <person name="Wayne K.J."/>
            <person name="Tettelin H."/>
            <person name="Glass J.I."/>
            <person name="Rusch D."/>
            <person name="Podicherti R."/>
            <person name="Tsui H.-C.T."/>
            <person name="Winkler M.E."/>
        </authorList>
    </citation>
    <scope>NUCLEOTIDE SEQUENCE [LARGE SCALE GENOMIC DNA]</scope>
    <source>
        <strain evidence="4 5">C305</strain>
    </source>
</reference>
<dbReference type="PROSITE" id="PS51904">
    <property type="entry name" value="GLYCOSYL_HYDROL_F25_2"/>
    <property type="match status" value="1"/>
</dbReference>
<evidence type="ECO:0000313" key="4">
    <source>
        <dbReference type="EMBL" id="PWH86653.1"/>
    </source>
</evidence>
<dbReference type="Proteomes" id="UP000245370">
    <property type="component" value="Unassembled WGS sequence"/>
</dbReference>
<comment type="caution">
    <text evidence="4">The sequence shown here is derived from an EMBL/GenBank/DDBJ whole genome shotgun (WGS) entry which is preliminary data.</text>
</comment>
<gene>
    <name evidence="4" type="ORF">DIT68_05320</name>
</gene>
<dbReference type="InterPro" id="IPR002053">
    <property type="entry name" value="Glyco_hydro_25"/>
</dbReference>
<evidence type="ECO:0000256" key="2">
    <source>
        <dbReference type="ARBA" id="ARBA00022801"/>
    </source>
</evidence>
<sequence>MKRKRSKTLPLFLILIVFSLILWSSLQFRVSDDFNYSIPKNYSGFGIDVSHHQGKIDWDTLFHRRLSPAIQFVYVKATEGGSHVDGEWNYNRLRLLDKKVKHGAYHFFRPGTPPLDQVDHFLKHYKPLTSDLAPVLDVEIEAVSDQELIRSMGLFLKEVEKRTGKRPMIYTSFHFYRTKFQDVFHDYKFWIAAYSEPFLLPKDERILYWQFTDQADLPFHKNVKLDLNVSRVNFEN</sequence>
<dbReference type="GO" id="GO:0016998">
    <property type="term" value="P:cell wall macromolecule catabolic process"/>
    <property type="evidence" value="ECO:0007669"/>
    <property type="project" value="InterPro"/>
</dbReference>
<accession>A0A2U2XFW3</accession>
<dbReference type="InterPro" id="IPR017853">
    <property type="entry name" value="GH"/>
</dbReference>
<dbReference type="GO" id="GO:0003796">
    <property type="term" value="F:lysozyme activity"/>
    <property type="evidence" value="ECO:0007669"/>
    <property type="project" value="InterPro"/>
</dbReference>
<protein>
    <recommendedName>
        <fullName evidence="6">Lysozyme</fullName>
    </recommendedName>
</protein>
<dbReference type="InterPro" id="IPR018077">
    <property type="entry name" value="Glyco_hydro_fam25_subgr"/>
</dbReference>
<reference evidence="4 5" key="1">
    <citation type="submission" date="2018-05" db="EMBL/GenBank/DDBJ databases">
        <title>Brumimicrobium oceani sp. nov., isolated from coastal sediment.</title>
        <authorList>
            <person name="Kou Y."/>
        </authorList>
    </citation>
    <scope>NUCLEOTIDE SEQUENCE [LARGE SCALE GENOMIC DNA]</scope>
    <source>
        <strain evidence="4 5">C305</strain>
    </source>
</reference>
<evidence type="ECO:0000256" key="1">
    <source>
        <dbReference type="ARBA" id="ARBA00010646"/>
    </source>
</evidence>
<dbReference type="SMART" id="SM00641">
    <property type="entry name" value="Glyco_25"/>
    <property type="match status" value="1"/>
</dbReference>
<dbReference type="Gene3D" id="3.20.20.80">
    <property type="entry name" value="Glycosidases"/>
    <property type="match status" value="1"/>
</dbReference>
<dbReference type="PANTHER" id="PTHR34135">
    <property type="entry name" value="LYSOZYME"/>
    <property type="match status" value="1"/>
</dbReference>
<dbReference type="RefSeq" id="WP_109358766.1">
    <property type="nucleotide sequence ID" value="NZ_QFRJ01000002.1"/>
</dbReference>
<dbReference type="AlphaFoldDB" id="A0A2U2XFW3"/>
<comment type="similarity">
    <text evidence="1">Belongs to the glycosyl hydrolase 25 family.</text>
</comment>
<name>A0A2U2XFW3_9FLAO</name>
<dbReference type="OrthoDB" id="9798192at2"/>
<dbReference type="EMBL" id="QFRJ01000002">
    <property type="protein sequence ID" value="PWH86653.1"/>
    <property type="molecule type" value="Genomic_DNA"/>
</dbReference>
<keyword evidence="3" id="KW-0326">Glycosidase</keyword>
<keyword evidence="5" id="KW-1185">Reference proteome</keyword>
<evidence type="ECO:0000313" key="5">
    <source>
        <dbReference type="Proteomes" id="UP000245370"/>
    </source>
</evidence>
<dbReference type="GO" id="GO:0009253">
    <property type="term" value="P:peptidoglycan catabolic process"/>
    <property type="evidence" value="ECO:0007669"/>
    <property type="project" value="InterPro"/>
</dbReference>
<dbReference type="Pfam" id="PF01183">
    <property type="entry name" value="Glyco_hydro_25"/>
    <property type="match status" value="1"/>
</dbReference>
<dbReference type="SUPFAM" id="SSF51445">
    <property type="entry name" value="(Trans)glycosidases"/>
    <property type="match status" value="1"/>
</dbReference>
<organism evidence="4 5">
    <name type="scientific">Brumimicrobium oceani</name>
    <dbReference type="NCBI Taxonomy" id="2100725"/>
    <lineage>
        <taxon>Bacteria</taxon>
        <taxon>Pseudomonadati</taxon>
        <taxon>Bacteroidota</taxon>
        <taxon>Flavobacteriia</taxon>
        <taxon>Flavobacteriales</taxon>
        <taxon>Crocinitomicaceae</taxon>
        <taxon>Brumimicrobium</taxon>
    </lineage>
</organism>